<evidence type="ECO:0000256" key="2">
    <source>
        <dbReference type="ARBA" id="ARBA00022679"/>
    </source>
</evidence>
<dbReference type="PIRSF" id="PIRSF004505">
    <property type="entry name" value="MT_bac"/>
    <property type="match status" value="1"/>
</dbReference>
<feature type="binding site" evidence="5">
    <location>
        <begin position="119"/>
        <end position="124"/>
    </location>
    <ligand>
        <name>S-adenosyl-L-methionine</name>
        <dbReference type="ChEBI" id="CHEBI:59789"/>
    </ligand>
</feature>
<keyword evidence="2 5" id="KW-0808">Transferase</keyword>
<comment type="caution">
    <text evidence="6">The sequence shown here is derived from an EMBL/GenBank/DDBJ whole genome shotgun (WGS) entry which is preliminary data.</text>
</comment>
<dbReference type="NCBIfam" id="NF000986">
    <property type="entry name" value="PRK00103.1-4"/>
    <property type="match status" value="1"/>
</dbReference>
<dbReference type="OrthoDB" id="9806643at2"/>
<keyword evidence="7" id="KW-1185">Reference proteome</keyword>
<keyword evidence="5" id="KW-0698">rRNA processing</keyword>
<dbReference type="Proteomes" id="UP000315252">
    <property type="component" value="Unassembled WGS sequence"/>
</dbReference>
<evidence type="ECO:0000256" key="4">
    <source>
        <dbReference type="ARBA" id="ARBA00038303"/>
    </source>
</evidence>
<dbReference type="SUPFAM" id="SSF75217">
    <property type="entry name" value="alpha/beta knot"/>
    <property type="match status" value="1"/>
</dbReference>
<dbReference type="CDD" id="cd18081">
    <property type="entry name" value="RlmH-like"/>
    <property type="match status" value="1"/>
</dbReference>
<dbReference type="GO" id="GO:0005737">
    <property type="term" value="C:cytoplasm"/>
    <property type="evidence" value="ECO:0007669"/>
    <property type="project" value="UniProtKB-SubCell"/>
</dbReference>
<dbReference type="PANTHER" id="PTHR33603">
    <property type="entry name" value="METHYLTRANSFERASE"/>
    <property type="match status" value="1"/>
</dbReference>
<comment type="function">
    <text evidence="5">Specifically methylates the pseudouridine at position 1915 (m3Psi1915) in 23S rRNA.</text>
</comment>
<accession>A0A545TQQ3</accession>
<keyword evidence="3 5" id="KW-0949">S-adenosyl-L-methionine</keyword>
<gene>
    <name evidence="5 6" type="primary">rlmH</name>
    <name evidence="6" type="ORF">FKG95_12565</name>
</gene>
<dbReference type="Gene3D" id="3.40.1280.10">
    <property type="match status" value="1"/>
</dbReference>
<evidence type="ECO:0000256" key="3">
    <source>
        <dbReference type="ARBA" id="ARBA00022691"/>
    </source>
</evidence>
<proteinExistence type="inferred from homology"/>
<dbReference type="HAMAP" id="MF_00658">
    <property type="entry name" value="23SrRNA_methyltr_H"/>
    <property type="match status" value="1"/>
</dbReference>
<dbReference type="RefSeq" id="WP_142896734.1">
    <property type="nucleotide sequence ID" value="NZ_ML660055.1"/>
</dbReference>
<dbReference type="EMBL" id="VHSH01000004">
    <property type="protein sequence ID" value="TQV79555.1"/>
    <property type="molecule type" value="Genomic_DNA"/>
</dbReference>
<comment type="similarity">
    <text evidence="4 5">Belongs to the RNA methyltransferase RlmH family.</text>
</comment>
<dbReference type="Pfam" id="PF02590">
    <property type="entry name" value="SPOUT_MTase"/>
    <property type="match status" value="1"/>
</dbReference>
<comment type="catalytic activity">
    <reaction evidence="5">
        <text>pseudouridine(1915) in 23S rRNA + S-adenosyl-L-methionine = N(3)-methylpseudouridine(1915) in 23S rRNA + S-adenosyl-L-homocysteine + H(+)</text>
        <dbReference type="Rhea" id="RHEA:42752"/>
        <dbReference type="Rhea" id="RHEA-COMP:10221"/>
        <dbReference type="Rhea" id="RHEA-COMP:10222"/>
        <dbReference type="ChEBI" id="CHEBI:15378"/>
        <dbReference type="ChEBI" id="CHEBI:57856"/>
        <dbReference type="ChEBI" id="CHEBI:59789"/>
        <dbReference type="ChEBI" id="CHEBI:65314"/>
        <dbReference type="ChEBI" id="CHEBI:74486"/>
        <dbReference type="EC" id="2.1.1.177"/>
    </reaction>
</comment>
<keyword evidence="1 5" id="KW-0489">Methyltransferase</keyword>
<feature type="binding site" evidence="5">
    <location>
        <position position="68"/>
    </location>
    <ligand>
        <name>S-adenosyl-L-methionine</name>
        <dbReference type="ChEBI" id="CHEBI:59789"/>
    </ligand>
</feature>
<evidence type="ECO:0000313" key="7">
    <source>
        <dbReference type="Proteomes" id="UP000315252"/>
    </source>
</evidence>
<feature type="binding site" evidence="5">
    <location>
        <position position="100"/>
    </location>
    <ligand>
        <name>S-adenosyl-L-methionine</name>
        <dbReference type="ChEBI" id="CHEBI:59789"/>
    </ligand>
</feature>
<dbReference type="EC" id="2.1.1.177" evidence="5"/>
<dbReference type="GO" id="GO:0070038">
    <property type="term" value="F:rRNA (pseudouridine-N3-)-methyltransferase activity"/>
    <property type="evidence" value="ECO:0007669"/>
    <property type="project" value="UniProtKB-UniRule"/>
</dbReference>
<dbReference type="AlphaFoldDB" id="A0A545TQQ3"/>
<comment type="subunit">
    <text evidence="5">Homodimer.</text>
</comment>
<evidence type="ECO:0000313" key="6">
    <source>
        <dbReference type="EMBL" id="TQV79555.1"/>
    </source>
</evidence>
<name>A0A545TQQ3_9PROT</name>
<dbReference type="NCBIfam" id="NF000989">
    <property type="entry name" value="PRK00103.2-3"/>
    <property type="match status" value="1"/>
</dbReference>
<comment type="subcellular location">
    <subcellularLocation>
        <location evidence="5">Cytoplasm</location>
    </subcellularLocation>
</comment>
<evidence type="ECO:0000256" key="1">
    <source>
        <dbReference type="ARBA" id="ARBA00022603"/>
    </source>
</evidence>
<protein>
    <recommendedName>
        <fullName evidence="5">Ribosomal RNA large subunit methyltransferase H</fullName>
        <ecNumber evidence="5">2.1.1.177</ecNumber>
    </recommendedName>
    <alternativeName>
        <fullName evidence="5">23S rRNA (pseudouridine1915-N3)-methyltransferase</fullName>
    </alternativeName>
    <alternativeName>
        <fullName evidence="5">23S rRNA m3Psi1915 methyltransferase</fullName>
    </alternativeName>
    <alternativeName>
        <fullName evidence="5">rRNA (pseudouridine-N3-)-methyltransferase RlmH</fullName>
    </alternativeName>
</protein>
<dbReference type="InterPro" id="IPR003742">
    <property type="entry name" value="RlmH-like"/>
</dbReference>
<reference evidence="6 7" key="1">
    <citation type="submission" date="2019-06" db="EMBL/GenBank/DDBJ databases">
        <title>Whole genome sequence for Rhodospirillaceae sp. R148.</title>
        <authorList>
            <person name="Wang G."/>
        </authorList>
    </citation>
    <scope>NUCLEOTIDE SEQUENCE [LARGE SCALE GENOMIC DNA]</scope>
    <source>
        <strain evidence="6 7">R148</strain>
    </source>
</reference>
<sequence>MRITLAAVGRGKPGPVRDVYQHYIKRLNWHFDLREVEERKALPPAQLKRREAEMLLDAIPKGAALVALDERGKNLSSAEFAQMIGQWRDNSVQDIAFVIGGADGLEERVRSAATRSISFGRMTWPHMMVRALLAEQLYRAQSILAGHPYHRE</sequence>
<dbReference type="InterPro" id="IPR029028">
    <property type="entry name" value="Alpha/beta_knot_MTases"/>
</dbReference>
<organism evidence="6 7">
    <name type="scientific">Denitrobaculum tricleocarpae</name>
    <dbReference type="NCBI Taxonomy" id="2591009"/>
    <lineage>
        <taxon>Bacteria</taxon>
        <taxon>Pseudomonadati</taxon>
        <taxon>Pseudomonadota</taxon>
        <taxon>Alphaproteobacteria</taxon>
        <taxon>Rhodospirillales</taxon>
        <taxon>Rhodospirillaceae</taxon>
        <taxon>Denitrobaculum</taxon>
    </lineage>
</organism>
<dbReference type="InterPro" id="IPR029026">
    <property type="entry name" value="tRNA_m1G_MTases_N"/>
</dbReference>
<dbReference type="PANTHER" id="PTHR33603:SF1">
    <property type="entry name" value="RIBOSOMAL RNA LARGE SUBUNIT METHYLTRANSFERASE H"/>
    <property type="match status" value="1"/>
</dbReference>
<evidence type="ECO:0000256" key="5">
    <source>
        <dbReference type="HAMAP-Rule" id="MF_00658"/>
    </source>
</evidence>
<keyword evidence="5" id="KW-0963">Cytoplasm</keyword>